<reference evidence="2" key="1">
    <citation type="submission" date="2016-10" db="EMBL/GenBank/DDBJ databases">
        <authorList>
            <person name="Varghese N."/>
            <person name="Submissions S."/>
        </authorList>
    </citation>
    <scope>NUCLEOTIDE SEQUENCE [LARGE SCALE GENOMIC DNA]</scope>
    <source>
        <strain evidence="2">ATCC 25963</strain>
    </source>
</reference>
<name>A0A1I2DLQ8_9BACT</name>
<dbReference type="RefSeq" id="WP_096333573.1">
    <property type="nucleotide sequence ID" value="NZ_FOMX01000020.1"/>
</dbReference>
<dbReference type="OrthoDB" id="333076at2"/>
<proteinExistence type="predicted"/>
<accession>A0A1I2DLQ8</accession>
<dbReference type="EMBL" id="FOMX01000020">
    <property type="protein sequence ID" value="SFE81387.1"/>
    <property type="molecule type" value="Genomic_DNA"/>
</dbReference>
<dbReference type="STRING" id="54.SAMN02745121_05598"/>
<gene>
    <name evidence="1" type="ORF">SAMN02745121_05598</name>
</gene>
<evidence type="ECO:0000313" key="2">
    <source>
        <dbReference type="Proteomes" id="UP000199400"/>
    </source>
</evidence>
<dbReference type="Proteomes" id="UP000199400">
    <property type="component" value="Unassembled WGS sequence"/>
</dbReference>
<evidence type="ECO:0008006" key="3">
    <source>
        <dbReference type="Google" id="ProtNLM"/>
    </source>
</evidence>
<dbReference type="AlphaFoldDB" id="A0A1I2DLQ8"/>
<protein>
    <recommendedName>
        <fullName evidence="3">Hydroxyneurosporene synthase (CrtC)</fullName>
    </recommendedName>
</protein>
<organism evidence="1 2">
    <name type="scientific">Nannocystis exedens</name>
    <dbReference type="NCBI Taxonomy" id="54"/>
    <lineage>
        <taxon>Bacteria</taxon>
        <taxon>Pseudomonadati</taxon>
        <taxon>Myxococcota</taxon>
        <taxon>Polyangia</taxon>
        <taxon>Nannocystales</taxon>
        <taxon>Nannocystaceae</taxon>
        <taxon>Nannocystis</taxon>
    </lineage>
</organism>
<keyword evidence="2" id="KW-1185">Reference proteome</keyword>
<sequence>MPVDRDRWNACRFDPASPAGHYESYFQRANHPTRPLAWWIRYTVFCPKGQPERAVGELWAIWFDGERGVIAAAKQTVPWERCAFARDRLDVRVGEATLDARGLRGAAAGAAHAFAWELTYESPEPPLLLLPANLYGGGFPKAKSLVGSPNAVFTGTVTVDGEAHAIDGWVGSQSHNWGARHTDRYAWGQVAGFDGAPDSFLECATARVRLGPLWTPPMTLLVLRHEGEQIALNSLWQAARARGEVAVGGAEFEWRLSSQTREVAVEARIWAPRQAFVGLAYANPPGGVKTCLNSKIARCELRVRRPGRPLVELRSDRAAFEVLTDEAGHGVTVVA</sequence>
<dbReference type="SUPFAM" id="SSF159245">
    <property type="entry name" value="AttH-like"/>
    <property type="match status" value="1"/>
</dbReference>
<evidence type="ECO:0000313" key="1">
    <source>
        <dbReference type="EMBL" id="SFE81387.1"/>
    </source>
</evidence>